<reference evidence="1 2" key="2">
    <citation type="submission" date="2009-02" db="EMBL/GenBank/DDBJ databases">
        <title>Draft genome sequence of Eubacterium hallii (DSM 3353).</title>
        <authorList>
            <person name="Sudarsanam P."/>
            <person name="Ley R."/>
            <person name="Guruge J."/>
            <person name="Turnbaugh P.J."/>
            <person name="Mahowald M."/>
            <person name="Liep D."/>
            <person name="Gordon J."/>
        </authorList>
    </citation>
    <scope>NUCLEOTIDE SEQUENCE [LARGE SCALE GENOMIC DNA]</scope>
    <source>
        <strain evidence="1 2">DSM 3353</strain>
    </source>
</reference>
<proteinExistence type="predicted"/>
<comment type="caution">
    <text evidence="1">The sequence shown here is derived from an EMBL/GenBank/DDBJ whole genome shotgun (WGS) entry which is preliminary data.</text>
</comment>
<sequence length="39" mass="4620">MELNKRLEKLIKALKMNQKGLFLLKHGTILKKLNQMKLI</sequence>
<gene>
    <name evidence="1" type="ORF">EUBHAL_01999</name>
</gene>
<organism evidence="1 2">
    <name type="scientific">Anaerobutyricum hallii DSM 3353</name>
    <dbReference type="NCBI Taxonomy" id="411469"/>
    <lineage>
        <taxon>Bacteria</taxon>
        <taxon>Bacillati</taxon>
        <taxon>Bacillota</taxon>
        <taxon>Clostridia</taxon>
        <taxon>Lachnospirales</taxon>
        <taxon>Lachnospiraceae</taxon>
        <taxon>Anaerobutyricum</taxon>
    </lineage>
</organism>
<evidence type="ECO:0000313" key="2">
    <source>
        <dbReference type="Proteomes" id="UP000003174"/>
    </source>
</evidence>
<name>C0EX58_9FIRM</name>
<evidence type="ECO:0000313" key="1">
    <source>
        <dbReference type="EMBL" id="EEG36153.1"/>
    </source>
</evidence>
<accession>C0EX58</accession>
<reference evidence="1 2" key="1">
    <citation type="submission" date="2009-01" db="EMBL/GenBank/DDBJ databases">
        <authorList>
            <person name="Fulton L."/>
            <person name="Clifton S."/>
            <person name="Fulton B."/>
            <person name="Xu J."/>
            <person name="Minx P."/>
            <person name="Pepin K.H."/>
            <person name="Johnson M."/>
            <person name="Bhonagiri V."/>
            <person name="Nash W.E."/>
            <person name="Mardis E.R."/>
            <person name="Wilson R.K."/>
        </authorList>
    </citation>
    <scope>NUCLEOTIDE SEQUENCE [LARGE SCALE GENOMIC DNA]</scope>
    <source>
        <strain evidence="1 2">DSM 3353</strain>
    </source>
</reference>
<dbReference type="EMBL" id="ACEP01000089">
    <property type="protein sequence ID" value="EEG36153.1"/>
    <property type="molecule type" value="Genomic_DNA"/>
</dbReference>
<protein>
    <submittedName>
        <fullName evidence="1">Uncharacterized protein</fullName>
    </submittedName>
</protein>
<dbReference type="AlphaFoldDB" id="C0EX58"/>
<dbReference type="Proteomes" id="UP000003174">
    <property type="component" value="Unassembled WGS sequence"/>
</dbReference>